<sequence length="124" mass="14091">MMEEKKEKNIEELVSDAKSYVDTRLEYIHLKSVEKGSKLFSDLITNTVVVVCFLLAFILGTITLALYLAEVFGSYVAGFGCVAGIYLLLSIIVFLTKDKFIERLLVNMFIKKYFDKIADKDEEA</sequence>
<evidence type="ECO:0000313" key="2">
    <source>
        <dbReference type="EMBL" id="RWU07503.1"/>
    </source>
</evidence>
<proteinExistence type="predicted"/>
<comment type="caution">
    <text evidence="2">The sequence shown here is derived from an EMBL/GenBank/DDBJ whole genome shotgun (WGS) entry which is preliminary data.</text>
</comment>
<reference evidence="2 3" key="1">
    <citation type="submission" date="2018-06" db="EMBL/GenBank/DDBJ databases">
        <title>Pedobacter endophyticus sp. nov., an endophytic bacterium isolated from a leaf of Triticum aestivum.</title>
        <authorList>
            <person name="Zhang L."/>
        </authorList>
    </citation>
    <scope>NUCLEOTIDE SEQUENCE [LARGE SCALE GENOMIC DNA]</scope>
    <source>
        <strain evidence="2 3">CM134L-2</strain>
    </source>
</reference>
<protein>
    <submittedName>
        <fullName evidence="2">Phage holin family protein</fullName>
    </submittedName>
</protein>
<evidence type="ECO:0000313" key="3">
    <source>
        <dbReference type="Proteomes" id="UP000284120"/>
    </source>
</evidence>
<evidence type="ECO:0000256" key="1">
    <source>
        <dbReference type="SAM" id="Phobius"/>
    </source>
</evidence>
<keyword evidence="1" id="KW-1133">Transmembrane helix</keyword>
<keyword evidence="1" id="KW-0472">Membrane</keyword>
<dbReference type="Proteomes" id="UP000284120">
    <property type="component" value="Unassembled WGS sequence"/>
</dbReference>
<keyword evidence="3" id="KW-1185">Reference proteome</keyword>
<organism evidence="2 3">
    <name type="scientific">Pedobacter chitinilyticus</name>
    <dbReference type="NCBI Taxonomy" id="2233776"/>
    <lineage>
        <taxon>Bacteria</taxon>
        <taxon>Pseudomonadati</taxon>
        <taxon>Bacteroidota</taxon>
        <taxon>Sphingobacteriia</taxon>
        <taxon>Sphingobacteriales</taxon>
        <taxon>Sphingobacteriaceae</taxon>
        <taxon>Pedobacter</taxon>
    </lineage>
</organism>
<feature type="transmembrane region" description="Helical" evidence="1">
    <location>
        <begin position="43"/>
        <end position="69"/>
    </location>
</feature>
<keyword evidence="1" id="KW-0812">Transmembrane</keyword>
<feature type="transmembrane region" description="Helical" evidence="1">
    <location>
        <begin position="75"/>
        <end position="95"/>
    </location>
</feature>
<name>A0A443YUF8_9SPHI</name>
<dbReference type="InterPro" id="IPR009937">
    <property type="entry name" value="Phage_holin_3_6"/>
</dbReference>
<gene>
    <name evidence="2" type="ORF">DPV69_10980</name>
</gene>
<dbReference type="EMBL" id="SAYW01000003">
    <property type="protein sequence ID" value="RWU07503.1"/>
    <property type="molecule type" value="Genomic_DNA"/>
</dbReference>
<dbReference type="OrthoDB" id="675470at2"/>
<dbReference type="AlphaFoldDB" id="A0A443YUF8"/>
<accession>A0A443YUF8</accession>
<dbReference type="Pfam" id="PF07332">
    <property type="entry name" value="Phage_holin_3_6"/>
    <property type="match status" value="1"/>
</dbReference>